<dbReference type="PANTHER" id="PTHR43065:SF22">
    <property type="entry name" value="HISTIDINE KINASE"/>
    <property type="match status" value="1"/>
</dbReference>
<dbReference type="Gene3D" id="6.10.340.10">
    <property type="match status" value="1"/>
</dbReference>
<evidence type="ECO:0000256" key="5">
    <source>
        <dbReference type="ARBA" id="ARBA00022553"/>
    </source>
</evidence>
<dbReference type="Pfam" id="PF17202">
    <property type="entry name" value="sCache_3_3"/>
    <property type="match status" value="1"/>
</dbReference>
<dbReference type="Proteomes" id="UP000218899">
    <property type="component" value="Chromosome"/>
</dbReference>
<dbReference type="Gene3D" id="1.10.287.130">
    <property type="match status" value="1"/>
</dbReference>
<feature type="domain" description="HAMP" evidence="14">
    <location>
        <begin position="339"/>
        <end position="391"/>
    </location>
</feature>
<evidence type="ECO:0000256" key="8">
    <source>
        <dbReference type="ARBA" id="ARBA00022777"/>
    </source>
</evidence>
<comment type="catalytic activity">
    <reaction evidence="1">
        <text>ATP + protein L-histidine = ADP + protein N-phospho-L-histidine.</text>
        <dbReference type="EC" id="2.7.13.3"/>
    </reaction>
</comment>
<dbReference type="PANTHER" id="PTHR43065">
    <property type="entry name" value="SENSOR HISTIDINE KINASE"/>
    <property type="match status" value="1"/>
</dbReference>
<evidence type="ECO:0000259" key="14">
    <source>
        <dbReference type="PROSITE" id="PS50885"/>
    </source>
</evidence>
<evidence type="ECO:0000256" key="2">
    <source>
        <dbReference type="ARBA" id="ARBA00004651"/>
    </source>
</evidence>
<evidence type="ECO:0000256" key="3">
    <source>
        <dbReference type="ARBA" id="ARBA00012438"/>
    </source>
</evidence>
<dbReference type="KEGG" id="sva:SVA_2345"/>
<evidence type="ECO:0000313" key="15">
    <source>
        <dbReference type="EMBL" id="BAU48895.1"/>
    </source>
</evidence>
<dbReference type="OrthoDB" id="9772100at2"/>
<evidence type="ECO:0000256" key="7">
    <source>
        <dbReference type="ARBA" id="ARBA00022692"/>
    </source>
</evidence>
<dbReference type="InterPro" id="IPR003594">
    <property type="entry name" value="HATPase_dom"/>
</dbReference>
<keyword evidence="9 12" id="KW-1133">Transmembrane helix</keyword>
<dbReference type="SUPFAM" id="SSF47384">
    <property type="entry name" value="Homodimeric domain of signal transducing histidine kinase"/>
    <property type="match status" value="1"/>
</dbReference>
<dbReference type="Gene3D" id="3.30.565.10">
    <property type="entry name" value="Histidine kinase-like ATPase, C-terminal domain"/>
    <property type="match status" value="1"/>
</dbReference>
<reference evidence="15 16" key="1">
    <citation type="submission" date="2015-08" db="EMBL/GenBank/DDBJ databases">
        <title>Complete genome sequence of Sulfurifustis variabilis.</title>
        <authorList>
            <person name="Miura A."/>
            <person name="Kojima H."/>
            <person name="Fukui M."/>
        </authorList>
    </citation>
    <scope>NUCLEOTIDE SEQUENCE [LARGE SCALE GENOMIC DNA]</scope>
    <source>
        <strain evidence="16">skN76</strain>
    </source>
</reference>
<evidence type="ECO:0000256" key="11">
    <source>
        <dbReference type="SAM" id="Coils"/>
    </source>
</evidence>
<dbReference type="SMART" id="SM00304">
    <property type="entry name" value="HAMP"/>
    <property type="match status" value="1"/>
</dbReference>
<evidence type="ECO:0000259" key="13">
    <source>
        <dbReference type="PROSITE" id="PS50109"/>
    </source>
</evidence>
<keyword evidence="16" id="KW-1185">Reference proteome</keyword>
<comment type="subcellular location">
    <subcellularLocation>
        <location evidence="2">Cell membrane</location>
        <topology evidence="2">Multi-pass membrane protein</topology>
    </subcellularLocation>
</comment>
<dbReference type="RefSeq" id="WP_096461363.1">
    <property type="nucleotide sequence ID" value="NZ_AP014936.1"/>
</dbReference>
<keyword evidence="4" id="KW-1003">Cell membrane</keyword>
<dbReference type="InterPro" id="IPR029151">
    <property type="entry name" value="Sensor-like_sf"/>
</dbReference>
<dbReference type="SUPFAM" id="SSF158472">
    <property type="entry name" value="HAMP domain-like"/>
    <property type="match status" value="1"/>
</dbReference>
<evidence type="ECO:0000256" key="9">
    <source>
        <dbReference type="ARBA" id="ARBA00022989"/>
    </source>
</evidence>
<protein>
    <recommendedName>
        <fullName evidence="3">histidine kinase</fullName>
        <ecNumber evidence="3">2.7.13.3</ecNumber>
    </recommendedName>
</protein>
<organism evidence="15 16">
    <name type="scientific">Sulfurifustis variabilis</name>
    <dbReference type="NCBI Taxonomy" id="1675686"/>
    <lineage>
        <taxon>Bacteria</taxon>
        <taxon>Pseudomonadati</taxon>
        <taxon>Pseudomonadota</taxon>
        <taxon>Gammaproteobacteria</taxon>
        <taxon>Acidiferrobacterales</taxon>
        <taxon>Acidiferrobacteraceae</taxon>
        <taxon>Sulfurifustis</taxon>
    </lineage>
</organism>
<dbReference type="GO" id="GO:0005886">
    <property type="term" value="C:plasma membrane"/>
    <property type="evidence" value="ECO:0007669"/>
    <property type="project" value="UniProtKB-SubCell"/>
</dbReference>
<dbReference type="InterPro" id="IPR003661">
    <property type="entry name" value="HisK_dim/P_dom"/>
</dbReference>
<dbReference type="Pfam" id="PF00512">
    <property type="entry name" value="HisKA"/>
    <property type="match status" value="1"/>
</dbReference>
<dbReference type="EMBL" id="AP014936">
    <property type="protein sequence ID" value="BAU48895.1"/>
    <property type="molecule type" value="Genomic_DNA"/>
</dbReference>
<keyword evidence="7 12" id="KW-0812">Transmembrane</keyword>
<keyword evidence="6" id="KW-0808">Transferase</keyword>
<dbReference type="CDD" id="cd00082">
    <property type="entry name" value="HisKA"/>
    <property type="match status" value="1"/>
</dbReference>
<dbReference type="GO" id="GO:0000155">
    <property type="term" value="F:phosphorelay sensor kinase activity"/>
    <property type="evidence" value="ECO:0007669"/>
    <property type="project" value="InterPro"/>
</dbReference>
<dbReference type="PRINTS" id="PR00344">
    <property type="entry name" value="BCTRLSENSOR"/>
</dbReference>
<name>A0A1B4V614_9GAMM</name>
<feature type="transmembrane region" description="Helical" evidence="12">
    <location>
        <begin position="313"/>
        <end position="335"/>
    </location>
</feature>
<dbReference type="CDD" id="cd06225">
    <property type="entry name" value="HAMP"/>
    <property type="match status" value="1"/>
</dbReference>
<evidence type="ECO:0000256" key="6">
    <source>
        <dbReference type="ARBA" id="ARBA00022679"/>
    </source>
</evidence>
<evidence type="ECO:0000256" key="12">
    <source>
        <dbReference type="SAM" id="Phobius"/>
    </source>
</evidence>
<dbReference type="SUPFAM" id="SSF55874">
    <property type="entry name" value="ATPase domain of HSP90 chaperone/DNA topoisomerase II/histidine kinase"/>
    <property type="match status" value="1"/>
</dbReference>
<dbReference type="PROSITE" id="PS50885">
    <property type="entry name" value="HAMP"/>
    <property type="match status" value="1"/>
</dbReference>
<proteinExistence type="predicted"/>
<evidence type="ECO:0000313" key="16">
    <source>
        <dbReference type="Proteomes" id="UP000218899"/>
    </source>
</evidence>
<dbReference type="EC" id="2.7.13.3" evidence="3"/>
<accession>A0A1B4V614</accession>
<dbReference type="Pfam" id="PF02518">
    <property type="entry name" value="HATPase_c"/>
    <property type="match status" value="1"/>
</dbReference>
<dbReference type="SMART" id="SM00387">
    <property type="entry name" value="HATPase_c"/>
    <property type="match status" value="1"/>
</dbReference>
<dbReference type="InterPro" id="IPR033463">
    <property type="entry name" value="sCache_3"/>
</dbReference>
<dbReference type="InterPro" id="IPR005467">
    <property type="entry name" value="His_kinase_dom"/>
</dbReference>
<keyword evidence="11" id="KW-0175">Coiled coil</keyword>
<sequence>MLTAWRERIRSGLRYKLLALVVLPLLLTMVATLGYALYWFNAFTLDLLRDNARDNLALARSALRESEQEYQSRLAQLAASAEFRRALARSDSGTIRRLLERLRQESGFSFLHLTGITGEWLHEDTRVPVTSKPSPLTDRAARGLAGAALELFRFDDLMREDPLLPDRASIHGEGGIEVRALMLRIVRPVSDASGKVTAILDGAVLLNHNQDLVELVRERVFRVERMGASESIAAILIDGVRAAASAGGGKVGERARPEQRRRVLEGGETWAGLERLDGRLYISAYAPLFDVNAQRVGMLHVGFPERVFRERHYWMVAWLLGIFLAATVLAAWIAFRGARSVFRPIEEMTAVVRANQAGEERRIGAIGRQDEIGELARQFDVMLDQLARRNQELRQAAETLEAKVDERTAELAQKNADLERTIRLLEQTREQLVVAEKLSALGVLAAGIAHEINNPAAVILGNLELLVSELGEAARPVAPEIELIEQQVERIRRIVTGLLQFARPAPEPGVTTEVDVNRAVEEVLPLVSHAFRKKAVVLRTRFGASRPVRINLYEIEQVLVNLLLNAVNAVPEGGIVHVETTDWERRGVVLRVRDNGEGIPPDRLTRLFDPFYTTDPRRGTGLGLWVSYALVRRYGGNITVKSKVGRGSVFNVWLLCVPQAAADAWPAVALERLGANGQEENRERENVAG</sequence>
<gene>
    <name evidence="15" type="ORF">SVA_2345</name>
</gene>
<keyword evidence="8 15" id="KW-0418">Kinase</keyword>
<feature type="domain" description="Histidine kinase" evidence="13">
    <location>
        <begin position="447"/>
        <end position="658"/>
    </location>
</feature>
<dbReference type="AlphaFoldDB" id="A0A1B4V614"/>
<keyword evidence="10 12" id="KW-0472">Membrane</keyword>
<dbReference type="InterPro" id="IPR004358">
    <property type="entry name" value="Sig_transdc_His_kin-like_C"/>
</dbReference>
<evidence type="ECO:0000256" key="4">
    <source>
        <dbReference type="ARBA" id="ARBA00022475"/>
    </source>
</evidence>
<dbReference type="Pfam" id="PF00672">
    <property type="entry name" value="HAMP"/>
    <property type="match status" value="1"/>
</dbReference>
<feature type="coiled-coil region" evidence="11">
    <location>
        <begin position="376"/>
        <end position="438"/>
    </location>
</feature>
<dbReference type="InterPro" id="IPR036097">
    <property type="entry name" value="HisK_dim/P_sf"/>
</dbReference>
<dbReference type="InterPro" id="IPR003660">
    <property type="entry name" value="HAMP_dom"/>
</dbReference>
<dbReference type="InterPro" id="IPR036890">
    <property type="entry name" value="HATPase_C_sf"/>
</dbReference>
<dbReference type="SUPFAM" id="SSF103190">
    <property type="entry name" value="Sensory domain-like"/>
    <property type="match status" value="1"/>
</dbReference>
<evidence type="ECO:0000256" key="10">
    <source>
        <dbReference type="ARBA" id="ARBA00023136"/>
    </source>
</evidence>
<dbReference type="SMART" id="SM00388">
    <property type="entry name" value="HisKA"/>
    <property type="match status" value="1"/>
</dbReference>
<evidence type="ECO:0000256" key="1">
    <source>
        <dbReference type="ARBA" id="ARBA00000085"/>
    </source>
</evidence>
<dbReference type="PROSITE" id="PS50109">
    <property type="entry name" value="HIS_KIN"/>
    <property type="match status" value="1"/>
</dbReference>
<keyword evidence="5" id="KW-0597">Phosphoprotein</keyword>